<dbReference type="RefSeq" id="WP_005718393.1">
    <property type="nucleotide sequence ID" value="NZ_CAZZQD010000001.1"/>
</dbReference>
<dbReference type="EMBL" id="NKLP01000018">
    <property type="protein sequence ID" value="TDN34195.1"/>
    <property type="molecule type" value="Genomic_DNA"/>
</dbReference>
<proteinExistence type="predicted"/>
<reference evidence="3 5" key="1">
    <citation type="submission" date="2017-06" db="EMBL/GenBank/DDBJ databases">
        <authorList>
            <person name="Swanenburg J."/>
            <person name="Kort R."/>
        </authorList>
    </citation>
    <scope>NUCLEOTIDE SEQUENCE [LARGE SCALE GENOMIC DNA]</scope>
    <source>
        <strain evidence="3 5">RL05</strain>
    </source>
</reference>
<protein>
    <submittedName>
        <fullName evidence="2">Uncharacterized protein</fullName>
    </submittedName>
</protein>
<organism evidence="2 4">
    <name type="scientific">Lactobacillus crispatus</name>
    <dbReference type="NCBI Taxonomy" id="47770"/>
    <lineage>
        <taxon>Bacteria</taxon>
        <taxon>Bacillati</taxon>
        <taxon>Bacillota</taxon>
        <taxon>Bacilli</taxon>
        <taxon>Lactobacillales</taxon>
        <taxon>Lactobacillaceae</taxon>
        <taxon>Lactobacillus</taxon>
    </lineage>
</organism>
<comment type="caution">
    <text evidence="2">The sequence shown here is derived from an EMBL/GenBank/DDBJ whole genome shotgun (WGS) entry which is preliminary data.</text>
</comment>
<dbReference type="Proteomes" id="UP000289808">
    <property type="component" value="Unassembled WGS sequence"/>
</dbReference>
<sequence>MNADPVWRDTIMDYETKLAEEREYGEEKGILSAIKKIIYRNRSYGVSDSKTLEDLTEDYHDSVSRDQIEQMMKEA</sequence>
<evidence type="ECO:0000313" key="5">
    <source>
        <dbReference type="Proteomes" id="UP000295195"/>
    </source>
</evidence>
<dbReference type="Proteomes" id="UP001434419">
    <property type="component" value="Unassembled WGS sequence"/>
</dbReference>
<evidence type="ECO:0000313" key="4">
    <source>
        <dbReference type="Proteomes" id="UP000289808"/>
    </source>
</evidence>
<dbReference type="Proteomes" id="UP000295195">
    <property type="component" value="Unassembled WGS sequence"/>
</dbReference>
<reference evidence="1" key="3">
    <citation type="submission" date="2024-06" db="EMBL/GenBank/DDBJ databases">
        <title>Vaginal Lactobacillus fatty acid response mechanisms reveal a metabolite-targeted strategy for bacterial vaginosis treatment.</title>
        <authorList>
            <person name="Zhu M."/>
            <person name="Blainey P.C."/>
            <person name="Bloom S.M."/>
            <person name="Kwon D.S."/>
        </authorList>
    </citation>
    <scope>NUCLEOTIDE SEQUENCE</scope>
    <source>
        <strain evidence="1">194_F1_1</strain>
    </source>
</reference>
<accession>A0A135YMH9</accession>
<gene>
    <name evidence="1" type="ORF">ABVC42_11545</name>
    <name evidence="3" type="ORF">CEE75_01015</name>
    <name evidence="2" type="ORF">ERD32_05695</name>
</gene>
<evidence type="ECO:0000313" key="6">
    <source>
        <dbReference type="Proteomes" id="UP001434419"/>
    </source>
</evidence>
<evidence type="ECO:0000313" key="2">
    <source>
        <dbReference type="EMBL" id="RXF57710.1"/>
    </source>
</evidence>
<evidence type="ECO:0000313" key="3">
    <source>
        <dbReference type="EMBL" id="TDN34195.1"/>
    </source>
</evidence>
<evidence type="ECO:0000313" key="1">
    <source>
        <dbReference type="EMBL" id="MES5150515.1"/>
    </source>
</evidence>
<keyword evidence="6" id="KW-1185">Reference proteome</keyword>
<name>A0A135YMH9_9LACO</name>
<reference evidence="2 4" key="2">
    <citation type="submission" date="2019-01" db="EMBL/GenBank/DDBJ databases">
        <title>The genome sequence of Lactobacillus crispatus L49.</title>
        <authorList>
            <person name="Zhong J."/>
            <person name="Zhang J."/>
        </authorList>
    </citation>
    <scope>NUCLEOTIDE SEQUENCE [LARGE SCALE GENOMIC DNA]</scope>
    <source>
        <strain evidence="2 4">L49</strain>
    </source>
</reference>
<dbReference type="STRING" id="47770.GCA_001567095_00090"/>
<dbReference type="EMBL" id="JBETVU010000012">
    <property type="protein sequence ID" value="MES5150515.1"/>
    <property type="molecule type" value="Genomic_DNA"/>
</dbReference>
<dbReference type="AlphaFoldDB" id="A0A135YMH9"/>
<dbReference type="EMBL" id="SCLX01000027">
    <property type="protein sequence ID" value="RXF57710.1"/>
    <property type="molecule type" value="Genomic_DNA"/>
</dbReference>